<keyword evidence="2" id="KW-1185">Reference proteome</keyword>
<name>A0A917PPN6_9DEIO</name>
<organism evidence="1 2">
    <name type="scientific">Deinococcus aquiradiocola</name>
    <dbReference type="NCBI Taxonomy" id="393059"/>
    <lineage>
        <taxon>Bacteria</taxon>
        <taxon>Thermotogati</taxon>
        <taxon>Deinococcota</taxon>
        <taxon>Deinococci</taxon>
        <taxon>Deinococcales</taxon>
        <taxon>Deinococcaceae</taxon>
        <taxon>Deinococcus</taxon>
    </lineage>
</organism>
<proteinExistence type="predicted"/>
<dbReference type="EMBL" id="BMOE01000015">
    <property type="protein sequence ID" value="GGJ86186.1"/>
    <property type="molecule type" value="Genomic_DNA"/>
</dbReference>
<dbReference type="AlphaFoldDB" id="A0A917PPN6"/>
<evidence type="ECO:0000313" key="1">
    <source>
        <dbReference type="EMBL" id="GGJ86186.1"/>
    </source>
</evidence>
<sequence>MFTASFIMGMPGLVMVLPGIVPAGRVGAAVAGAGAVWVGTVWVGAVWAGPGVRIIGACCPCVP</sequence>
<reference evidence="1" key="2">
    <citation type="submission" date="2020-09" db="EMBL/GenBank/DDBJ databases">
        <authorList>
            <person name="Sun Q."/>
            <person name="Ohkuma M."/>
        </authorList>
    </citation>
    <scope>NUCLEOTIDE SEQUENCE</scope>
    <source>
        <strain evidence="1">JCM 14371</strain>
    </source>
</reference>
<comment type="caution">
    <text evidence="1">The sequence shown here is derived from an EMBL/GenBank/DDBJ whole genome shotgun (WGS) entry which is preliminary data.</text>
</comment>
<accession>A0A917PPN6</accession>
<dbReference type="Proteomes" id="UP000635726">
    <property type="component" value="Unassembled WGS sequence"/>
</dbReference>
<gene>
    <name evidence="1" type="ORF">GCM10008939_32580</name>
</gene>
<protein>
    <submittedName>
        <fullName evidence="1">Uncharacterized protein</fullName>
    </submittedName>
</protein>
<evidence type="ECO:0000313" key="2">
    <source>
        <dbReference type="Proteomes" id="UP000635726"/>
    </source>
</evidence>
<reference evidence="1" key="1">
    <citation type="journal article" date="2014" name="Int. J. Syst. Evol. Microbiol.">
        <title>Complete genome sequence of Corynebacterium casei LMG S-19264T (=DSM 44701T), isolated from a smear-ripened cheese.</title>
        <authorList>
            <consortium name="US DOE Joint Genome Institute (JGI-PGF)"/>
            <person name="Walter F."/>
            <person name="Albersmeier A."/>
            <person name="Kalinowski J."/>
            <person name="Ruckert C."/>
        </authorList>
    </citation>
    <scope>NUCLEOTIDE SEQUENCE</scope>
    <source>
        <strain evidence="1">JCM 14371</strain>
    </source>
</reference>